<dbReference type="Gene3D" id="1.10.510.10">
    <property type="entry name" value="Transferase(Phosphotransferase) domain 1"/>
    <property type="match status" value="1"/>
</dbReference>
<dbReference type="GO" id="GO:0004672">
    <property type="term" value="F:protein kinase activity"/>
    <property type="evidence" value="ECO:0007669"/>
    <property type="project" value="InterPro"/>
</dbReference>
<accession>A0A8H7XSF6</accession>
<sequence>MIQNDDPFAPVLLRFLESGYKFEEPFPDYRDNPEPSNPLNLYDRHLSPSLLLKNIRHAPWITKELSKICEDTITEFTSAGHKFDKNRNYWKHFREKTYDNDCVGVADCHFDRISVPCNAYASKLLFSPNDPVWFSFLVPRVNRSYTPQKSFRCDGEISMIKPKKKDNGDRELEIPPETRSTLDSDTLSKIDKLRGLKSIFNYEFFIKAKSAEALLNKMNRWGAFKWEMPTVTGAPALPTSPPCMDSPIIHSLFPSIDTSNPRSTLASTKPPGTKRKVIAPMKSNEKGESRYRINAQHYIQKAWVDAVDCDVTFIVFTCGKKERVAIRHRQSQTLYLSDLIDPMRMPGYRQMHLGLTIAALKDRLAMLDQKESSNKHSSKRKTPPQDPVSYNTVKDKATRRQRRRLDPELEITTHEIDKKAAKRDLLLFYLNFEMLCSPAPSSFQRMEPSCVSRPFQNQSYHFKRKPSYPPESYILVTAHQDDIGHGAMGLIYRVTVEIEMNDGSKHQRPLILKLAIGLKKDQIIREYEMYKRLAEADVTYGIVGVHGLFHDMESDAMLLIMEDAGKSLRTRAIEKNLKIHYDWDDSVETTEEECNAFVEVLEGIHNAHVVHQDLRIDNLMMNDAGDVFIIDFDNGEYDPFKDSFRYKRDTEDLLDALGWAVSEDDESDGDDESDEEDEDEDGGEDCEEDA</sequence>
<feature type="region of interest" description="Disordered" evidence="2">
    <location>
        <begin position="660"/>
        <end position="690"/>
    </location>
</feature>
<keyword evidence="1" id="KW-0067">ATP-binding</keyword>
<dbReference type="AlphaFoldDB" id="A0A8H7XSF6"/>
<feature type="region of interest" description="Disordered" evidence="2">
    <location>
        <begin position="369"/>
        <end position="404"/>
    </location>
</feature>
<dbReference type="InterPro" id="IPR011009">
    <property type="entry name" value="Kinase-like_dom_sf"/>
</dbReference>
<feature type="compositionally biased region" description="Acidic residues" evidence="2">
    <location>
        <begin position="662"/>
        <end position="690"/>
    </location>
</feature>
<reference evidence="4" key="1">
    <citation type="submission" date="2021-02" db="EMBL/GenBank/DDBJ databases">
        <title>Psilocybe cubensis genome.</title>
        <authorList>
            <person name="Mckernan K.J."/>
            <person name="Crawford S."/>
            <person name="Trippe A."/>
            <person name="Kane L.T."/>
            <person name="Mclaughlin S."/>
        </authorList>
    </citation>
    <scope>NUCLEOTIDE SEQUENCE [LARGE SCALE GENOMIC DNA]</scope>
    <source>
        <strain evidence="4">MGC-MH-2018</strain>
    </source>
</reference>
<feature type="domain" description="Protein kinase" evidence="3">
    <location>
        <begin position="477"/>
        <end position="690"/>
    </location>
</feature>
<dbReference type="InterPro" id="IPR000719">
    <property type="entry name" value="Prot_kinase_dom"/>
</dbReference>
<name>A0A8H7XSF6_PSICU</name>
<feature type="compositionally biased region" description="Basic and acidic residues" evidence="2">
    <location>
        <begin position="393"/>
        <end position="404"/>
    </location>
</feature>
<dbReference type="PROSITE" id="PS00109">
    <property type="entry name" value="PROTEIN_KINASE_TYR"/>
    <property type="match status" value="1"/>
</dbReference>
<dbReference type="InterPro" id="IPR008266">
    <property type="entry name" value="Tyr_kinase_AS"/>
</dbReference>
<proteinExistence type="predicted"/>
<evidence type="ECO:0000256" key="2">
    <source>
        <dbReference type="SAM" id="MobiDB-lite"/>
    </source>
</evidence>
<dbReference type="SUPFAM" id="SSF56112">
    <property type="entry name" value="Protein kinase-like (PK-like)"/>
    <property type="match status" value="1"/>
</dbReference>
<dbReference type="Pfam" id="PF00069">
    <property type="entry name" value="Pkinase"/>
    <property type="match status" value="1"/>
</dbReference>
<protein>
    <recommendedName>
        <fullName evidence="3">Protein kinase domain-containing protein</fullName>
    </recommendedName>
</protein>
<organism evidence="4">
    <name type="scientific">Psilocybe cubensis</name>
    <name type="common">Psychedelic mushroom</name>
    <name type="synonym">Stropharia cubensis</name>
    <dbReference type="NCBI Taxonomy" id="181762"/>
    <lineage>
        <taxon>Eukaryota</taxon>
        <taxon>Fungi</taxon>
        <taxon>Dikarya</taxon>
        <taxon>Basidiomycota</taxon>
        <taxon>Agaricomycotina</taxon>
        <taxon>Agaricomycetes</taxon>
        <taxon>Agaricomycetidae</taxon>
        <taxon>Agaricales</taxon>
        <taxon>Agaricineae</taxon>
        <taxon>Strophariaceae</taxon>
        <taxon>Psilocybe</taxon>
    </lineage>
</organism>
<comment type="caution">
    <text evidence="4">The sequence shown here is derived from an EMBL/GenBank/DDBJ whole genome shotgun (WGS) entry which is preliminary data.</text>
</comment>
<feature type="binding site" evidence="1">
    <location>
        <position position="513"/>
    </location>
    <ligand>
        <name>ATP</name>
        <dbReference type="ChEBI" id="CHEBI:30616"/>
    </ligand>
</feature>
<keyword evidence="1" id="KW-0547">Nucleotide-binding</keyword>
<evidence type="ECO:0000259" key="3">
    <source>
        <dbReference type="PROSITE" id="PS50011"/>
    </source>
</evidence>
<dbReference type="InterPro" id="IPR017441">
    <property type="entry name" value="Protein_kinase_ATP_BS"/>
</dbReference>
<dbReference type="PROSITE" id="PS50011">
    <property type="entry name" value="PROTEIN_KINASE_DOM"/>
    <property type="match status" value="1"/>
</dbReference>
<dbReference type="GO" id="GO:0005524">
    <property type="term" value="F:ATP binding"/>
    <property type="evidence" value="ECO:0007669"/>
    <property type="project" value="UniProtKB-UniRule"/>
</dbReference>
<evidence type="ECO:0000313" key="4">
    <source>
        <dbReference type="EMBL" id="KAG5165953.1"/>
    </source>
</evidence>
<evidence type="ECO:0000256" key="1">
    <source>
        <dbReference type="PROSITE-ProRule" id="PRU10141"/>
    </source>
</evidence>
<dbReference type="PROSITE" id="PS00107">
    <property type="entry name" value="PROTEIN_KINASE_ATP"/>
    <property type="match status" value="1"/>
</dbReference>
<dbReference type="EMBL" id="JAFIQS010000009">
    <property type="protein sequence ID" value="KAG5165953.1"/>
    <property type="molecule type" value="Genomic_DNA"/>
</dbReference>
<gene>
    <name evidence="4" type="ORF">JR316_009542</name>
</gene>
<dbReference type="OrthoDB" id="2523927at2759"/>